<organism evidence="2 3">
    <name type="scientific">Aurantimonas manganoxydans (strain ATCC BAA-1229 / DSM 21871 / SI85-9A1)</name>
    <dbReference type="NCBI Taxonomy" id="287752"/>
    <lineage>
        <taxon>Bacteria</taxon>
        <taxon>Pseudomonadati</taxon>
        <taxon>Pseudomonadota</taxon>
        <taxon>Alphaproteobacteria</taxon>
        <taxon>Hyphomicrobiales</taxon>
        <taxon>Aurantimonadaceae</taxon>
        <taxon>Aurantimonas</taxon>
    </lineage>
</organism>
<dbReference type="HOGENOM" id="CLU_060372_3_0_5"/>
<reference evidence="2 3" key="1">
    <citation type="journal article" date="2008" name="Appl. Environ. Microbiol.">
        <title>Genomic insights into Mn(II) oxidation by the marine alphaproteobacterium Aurantimonas sp. strain SI85-9A1.</title>
        <authorList>
            <person name="Dick G.J."/>
            <person name="Podell S."/>
            <person name="Johnson H.A."/>
            <person name="Rivera-Espinoza Y."/>
            <person name="Bernier-Latmani R."/>
            <person name="McCarthy J.K."/>
            <person name="Torpey J.W."/>
            <person name="Clement B.G."/>
            <person name="Gaasterland T."/>
            <person name="Tebo B.M."/>
        </authorList>
    </citation>
    <scope>NUCLEOTIDE SEQUENCE [LARGE SCALE GENOMIC DNA]</scope>
    <source>
        <strain evidence="2 3">SI85-9A1</strain>
    </source>
</reference>
<evidence type="ECO:0000313" key="3">
    <source>
        <dbReference type="Proteomes" id="UP000000321"/>
    </source>
</evidence>
<dbReference type="Gene3D" id="3.60.21.10">
    <property type="match status" value="1"/>
</dbReference>
<protein>
    <submittedName>
        <fullName evidence="2">Putative metallophosphoesterase</fullName>
    </submittedName>
</protein>
<dbReference type="InterPro" id="IPR004843">
    <property type="entry name" value="Calcineurin-like_PHP"/>
</dbReference>
<dbReference type="PANTHER" id="PTHR37844">
    <property type="entry name" value="SER/THR PROTEIN PHOSPHATASE SUPERFAMILY (AFU_ORTHOLOGUE AFUA_1G14840)"/>
    <property type="match status" value="1"/>
</dbReference>
<dbReference type="PANTHER" id="PTHR37844:SF2">
    <property type="entry name" value="SER_THR PROTEIN PHOSPHATASE SUPERFAMILY (AFU_ORTHOLOGUE AFUA_1G14840)"/>
    <property type="match status" value="1"/>
</dbReference>
<proteinExistence type="predicted"/>
<keyword evidence="3" id="KW-1185">Reference proteome</keyword>
<gene>
    <name evidence="2" type="ORF">SI859A1_02300</name>
</gene>
<evidence type="ECO:0000259" key="1">
    <source>
        <dbReference type="Pfam" id="PF00149"/>
    </source>
</evidence>
<comment type="caution">
    <text evidence="2">The sequence shown here is derived from an EMBL/GenBank/DDBJ whole genome shotgun (WGS) entry which is preliminary data.</text>
</comment>
<dbReference type="GO" id="GO:0016787">
    <property type="term" value="F:hydrolase activity"/>
    <property type="evidence" value="ECO:0007669"/>
    <property type="project" value="InterPro"/>
</dbReference>
<dbReference type="Pfam" id="PF00149">
    <property type="entry name" value="Metallophos"/>
    <property type="match status" value="1"/>
</dbReference>
<name>Q1YM97_AURMS</name>
<dbReference type="RefSeq" id="WP_009210122.1">
    <property type="nucleotide sequence ID" value="NZ_BBWP01000001.1"/>
</dbReference>
<evidence type="ECO:0000313" key="2">
    <source>
        <dbReference type="EMBL" id="EAS51484.1"/>
    </source>
</evidence>
<dbReference type="Proteomes" id="UP000000321">
    <property type="component" value="Unassembled WGS sequence"/>
</dbReference>
<dbReference type="OrthoDB" id="356681at2"/>
<accession>Q1YM97</accession>
<dbReference type="BioCyc" id="AURANTIMONAS:SI859A1_02300-MONOMER"/>
<dbReference type="EMBL" id="AAPJ01000001">
    <property type="protein sequence ID" value="EAS51484.1"/>
    <property type="molecule type" value="Genomic_DNA"/>
</dbReference>
<feature type="domain" description="Calcineurin-like phosphoesterase" evidence="1">
    <location>
        <begin position="3"/>
        <end position="231"/>
    </location>
</feature>
<dbReference type="InterPro" id="IPR029052">
    <property type="entry name" value="Metallo-depent_PP-like"/>
</dbReference>
<dbReference type="AlphaFoldDB" id="Q1YM97"/>
<sequence length="268" mass="29557">MTRLLVLSDLHQNDGGRFFDPATEITAAFDIAIVAGDCAGRLTASLKWLGERFAGVPTIYVPGNHDWYRDGSPNGFTVEDELQAGRDLAARLGITLLSDDAATINGMTVLGATLWTDLRSHLHVSRAQAHAAARRGMNDYRCIHRASSTRRSRRITPATTLAWHRASCRFLADAFAGDIDPRRTVVVTHHAPSLRSLALPHDPLDHCYASDLEPAIETWRPRVWIHGHIHAARDYRVGETQVVANPLGRADEARGFKRNCLIEAASTD</sequence>
<dbReference type="SUPFAM" id="SSF56300">
    <property type="entry name" value="Metallo-dependent phosphatases"/>
    <property type="match status" value="1"/>
</dbReference>